<dbReference type="InterPro" id="IPR016174">
    <property type="entry name" value="Di-haem_cyt_TM"/>
</dbReference>
<evidence type="ECO:0000259" key="7">
    <source>
        <dbReference type="Pfam" id="PF01292"/>
    </source>
</evidence>
<feature type="transmembrane region" description="Helical" evidence="6">
    <location>
        <begin position="102"/>
        <end position="123"/>
    </location>
</feature>
<feature type="transmembrane region" description="Helical" evidence="6">
    <location>
        <begin position="49"/>
        <end position="69"/>
    </location>
</feature>
<feature type="transmembrane region" description="Helical" evidence="6">
    <location>
        <begin position="20"/>
        <end position="37"/>
    </location>
</feature>
<feature type="transmembrane region" description="Helical" evidence="6">
    <location>
        <begin position="152"/>
        <end position="174"/>
    </location>
</feature>
<evidence type="ECO:0000256" key="4">
    <source>
        <dbReference type="ARBA" id="ARBA00022989"/>
    </source>
</evidence>
<keyword evidence="3 6" id="KW-0812">Transmembrane</keyword>
<comment type="subcellular location">
    <subcellularLocation>
        <location evidence="1">Cell membrane</location>
        <topology evidence="1">Multi-pass membrane protein</topology>
    </subcellularLocation>
</comment>
<dbReference type="InterPro" id="IPR011577">
    <property type="entry name" value="Cyt_b561_bac/Ni-Hgenase"/>
</dbReference>
<protein>
    <recommendedName>
        <fullName evidence="7">Cytochrome b561 bacterial/Ni-hydrogenase domain-containing protein</fullName>
    </recommendedName>
</protein>
<gene>
    <name evidence="8" type="ORF">VZ95_09340</name>
</gene>
<dbReference type="PATRIC" id="fig|552518.3.peg.1192"/>
<dbReference type="Proteomes" id="UP000033774">
    <property type="component" value="Unassembled WGS sequence"/>
</dbReference>
<organism evidence="8 9">
    <name type="scientific">Elstera litoralis</name>
    <dbReference type="NCBI Taxonomy" id="552518"/>
    <lineage>
        <taxon>Bacteria</taxon>
        <taxon>Pseudomonadati</taxon>
        <taxon>Pseudomonadota</taxon>
        <taxon>Alphaproteobacteria</taxon>
        <taxon>Rhodospirillales</taxon>
        <taxon>Rhodospirillaceae</taxon>
        <taxon>Elstera</taxon>
    </lineage>
</organism>
<proteinExistence type="predicted"/>
<reference evidence="8 9" key="1">
    <citation type="submission" date="2015-03" db="EMBL/GenBank/DDBJ databases">
        <title>Draft genome sequence of Elstera litoralis.</title>
        <authorList>
            <person name="Rahalkar M.C."/>
            <person name="Dhakephalkar P.K."/>
            <person name="Pore S.D."/>
            <person name="Arora P."/>
            <person name="Kapse N.G."/>
            <person name="Pandit P.S."/>
        </authorList>
    </citation>
    <scope>NUCLEOTIDE SEQUENCE [LARGE SCALE GENOMIC DNA]</scope>
    <source>
        <strain evidence="8 9">Dia-1</strain>
    </source>
</reference>
<dbReference type="EMBL" id="LAJY01000214">
    <property type="protein sequence ID" value="KJV09773.1"/>
    <property type="molecule type" value="Genomic_DNA"/>
</dbReference>
<dbReference type="GO" id="GO:0005886">
    <property type="term" value="C:plasma membrane"/>
    <property type="evidence" value="ECO:0007669"/>
    <property type="project" value="UniProtKB-SubCell"/>
</dbReference>
<dbReference type="SUPFAM" id="SSF81342">
    <property type="entry name" value="Transmembrane di-heme cytochromes"/>
    <property type="match status" value="1"/>
</dbReference>
<dbReference type="AlphaFoldDB" id="A0A0F3IT99"/>
<evidence type="ECO:0000256" key="5">
    <source>
        <dbReference type="ARBA" id="ARBA00023136"/>
    </source>
</evidence>
<accession>A0A0F3IT99</accession>
<dbReference type="OrthoDB" id="196472at2"/>
<dbReference type="GO" id="GO:0022904">
    <property type="term" value="P:respiratory electron transport chain"/>
    <property type="evidence" value="ECO:0007669"/>
    <property type="project" value="InterPro"/>
</dbReference>
<dbReference type="GO" id="GO:0009055">
    <property type="term" value="F:electron transfer activity"/>
    <property type="evidence" value="ECO:0007669"/>
    <property type="project" value="InterPro"/>
</dbReference>
<keyword evidence="4 6" id="KW-1133">Transmembrane helix</keyword>
<dbReference type="Pfam" id="PF01292">
    <property type="entry name" value="Ni_hydr_CYTB"/>
    <property type="match status" value="1"/>
</dbReference>
<keyword evidence="2" id="KW-1003">Cell membrane</keyword>
<dbReference type="PANTHER" id="PTHR30485:SF2">
    <property type="entry name" value="BLL0597 PROTEIN"/>
    <property type="match status" value="1"/>
</dbReference>
<dbReference type="PANTHER" id="PTHR30485">
    <property type="entry name" value="NI/FE-HYDROGENASE 1 B-TYPE CYTOCHROME SUBUNIT"/>
    <property type="match status" value="1"/>
</dbReference>
<feature type="transmembrane region" description="Helical" evidence="6">
    <location>
        <begin position="206"/>
        <end position="226"/>
    </location>
</feature>
<evidence type="ECO:0000313" key="9">
    <source>
        <dbReference type="Proteomes" id="UP000033774"/>
    </source>
</evidence>
<name>A0A0F3IT99_9PROT</name>
<keyword evidence="5 6" id="KW-0472">Membrane</keyword>
<comment type="caution">
    <text evidence="8">The sequence shown here is derived from an EMBL/GenBank/DDBJ whole genome shotgun (WGS) entry which is preliminary data.</text>
</comment>
<feature type="domain" description="Cytochrome b561 bacterial/Ni-hydrogenase" evidence="7">
    <location>
        <begin position="15"/>
        <end position="186"/>
    </location>
</feature>
<evidence type="ECO:0000256" key="2">
    <source>
        <dbReference type="ARBA" id="ARBA00022475"/>
    </source>
</evidence>
<evidence type="ECO:0000256" key="1">
    <source>
        <dbReference type="ARBA" id="ARBA00004651"/>
    </source>
</evidence>
<keyword evidence="9" id="KW-1185">Reference proteome</keyword>
<dbReference type="GO" id="GO:0020037">
    <property type="term" value="F:heme binding"/>
    <property type="evidence" value="ECO:0007669"/>
    <property type="project" value="TreeGrafter"/>
</dbReference>
<evidence type="ECO:0000256" key="6">
    <source>
        <dbReference type="SAM" id="Phobius"/>
    </source>
</evidence>
<dbReference type="InterPro" id="IPR051542">
    <property type="entry name" value="Hydrogenase_cytochrome"/>
</dbReference>
<dbReference type="Gene3D" id="1.20.950.20">
    <property type="entry name" value="Transmembrane di-heme cytochromes, Chain C"/>
    <property type="match status" value="1"/>
</dbReference>
<sequence>MVSSKQTPSSKGALVWDLPTRLFHWLLALLILAAFLSDDNRDLHERIGTAILVLVLFRLIWGVIGGRYARFSSFLRGPKAVLAHLDEMRQPNPPQHIGHNAAGGWMVVALLLLVLTQAVLGLFSQDVIMYSGPLAGLISDGLSARLTTAHEILSNVILAAVALHIGAVAVYFVWKKQNLVRPMLTGRRTDLAERDLPPLRQRAPSLLWALGALIVAIAAVAVLLSFGE</sequence>
<evidence type="ECO:0000256" key="3">
    <source>
        <dbReference type="ARBA" id="ARBA00022692"/>
    </source>
</evidence>
<evidence type="ECO:0000313" key="8">
    <source>
        <dbReference type="EMBL" id="KJV09773.1"/>
    </source>
</evidence>